<dbReference type="Proteomes" id="UP000187609">
    <property type="component" value="Unassembled WGS sequence"/>
</dbReference>
<dbReference type="PANTHER" id="PTHR47723:SF19">
    <property type="entry name" value="POLYNUCLEOTIDYL TRANSFERASE, RIBONUCLEASE H-LIKE SUPERFAMILY PROTEIN"/>
    <property type="match status" value="1"/>
</dbReference>
<gene>
    <name evidence="2" type="ORF">A4A49_54076</name>
</gene>
<dbReference type="InterPro" id="IPR012337">
    <property type="entry name" value="RNaseH-like_sf"/>
</dbReference>
<dbReference type="InterPro" id="IPR036397">
    <property type="entry name" value="RNaseH_sf"/>
</dbReference>
<dbReference type="GO" id="GO:0003676">
    <property type="term" value="F:nucleic acid binding"/>
    <property type="evidence" value="ECO:0007669"/>
    <property type="project" value="InterPro"/>
</dbReference>
<dbReference type="OMA" id="EMARNTW"/>
<dbReference type="InterPro" id="IPR002156">
    <property type="entry name" value="RNaseH_domain"/>
</dbReference>
<dbReference type="Pfam" id="PF13456">
    <property type="entry name" value="RVT_3"/>
    <property type="match status" value="1"/>
</dbReference>
<feature type="domain" description="RNase H type-1" evidence="1">
    <location>
        <begin position="74"/>
        <end position="212"/>
    </location>
</feature>
<dbReference type="EMBL" id="MJEQ01003903">
    <property type="protein sequence ID" value="OIT22092.1"/>
    <property type="molecule type" value="Genomic_DNA"/>
</dbReference>
<dbReference type="InterPro" id="IPR044730">
    <property type="entry name" value="RNase_H-like_dom_plant"/>
</dbReference>
<proteinExistence type="predicted"/>
<accession>A0A1J6K0A0</accession>
<dbReference type="SMR" id="A0A1J6K0A0"/>
<protein>
    <recommendedName>
        <fullName evidence="1">RNase H type-1 domain-containing protein</fullName>
    </recommendedName>
</protein>
<evidence type="ECO:0000313" key="3">
    <source>
        <dbReference type="Proteomes" id="UP000187609"/>
    </source>
</evidence>
<dbReference type="GO" id="GO:0004523">
    <property type="term" value="F:RNA-DNA hybrid ribonuclease activity"/>
    <property type="evidence" value="ECO:0007669"/>
    <property type="project" value="InterPro"/>
</dbReference>
<dbReference type="InterPro" id="IPR053151">
    <property type="entry name" value="RNase_H-like"/>
</dbReference>
<dbReference type="SUPFAM" id="SSF53098">
    <property type="entry name" value="Ribonuclease H-like"/>
    <property type="match status" value="1"/>
</dbReference>
<dbReference type="CDD" id="cd06222">
    <property type="entry name" value="RNase_H_like"/>
    <property type="match status" value="1"/>
</dbReference>
<evidence type="ECO:0000313" key="2">
    <source>
        <dbReference type="EMBL" id="OIT22092.1"/>
    </source>
</evidence>
<keyword evidence="3" id="KW-1185">Reference proteome</keyword>
<dbReference type="PROSITE" id="PS50879">
    <property type="entry name" value="RNASE_H_1"/>
    <property type="match status" value="1"/>
</dbReference>
<evidence type="ECO:0000259" key="1">
    <source>
        <dbReference type="PROSITE" id="PS50879"/>
    </source>
</evidence>
<dbReference type="AlphaFoldDB" id="A0A1J6K0A0"/>
<sequence>MGIPFPSKCAYCLKPMNADGHHIFIDSNISKAVWKCFIVQFGIRDYDGDIRQHMMVWWLSEYQNPIHKLLLQTAPLVISWNIWKARNKSKYDQQRGNPGISGGGGVIRRHTGEMVGAFAASFGTQSNNAAESMALNMGLQWCIDQGHKNIIVELDSLLVINWMLGKFNPPWSLLTTIEEAKRKTNFFNEIQFMHCFREANKVADALANEGAEINVVKWFYSTHELPSQARGHLYMDKDQLPNYRIRYSKKLFCL</sequence>
<organism evidence="2 3">
    <name type="scientific">Nicotiana attenuata</name>
    <name type="common">Coyote tobacco</name>
    <dbReference type="NCBI Taxonomy" id="49451"/>
    <lineage>
        <taxon>Eukaryota</taxon>
        <taxon>Viridiplantae</taxon>
        <taxon>Streptophyta</taxon>
        <taxon>Embryophyta</taxon>
        <taxon>Tracheophyta</taxon>
        <taxon>Spermatophyta</taxon>
        <taxon>Magnoliopsida</taxon>
        <taxon>eudicotyledons</taxon>
        <taxon>Gunneridae</taxon>
        <taxon>Pentapetalae</taxon>
        <taxon>asterids</taxon>
        <taxon>lamiids</taxon>
        <taxon>Solanales</taxon>
        <taxon>Solanaceae</taxon>
        <taxon>Nicotianoideae</taxon>
        <taxon>Nicotianeae</taxon>
        <taxon>Nicotiana</taxon>
    </lineage>
</organism>
<dbReference type="Gramene" id="OIT22092">
    <property type="protein sequence ID" value="OIT22092"/>
    <property type="gene ID" value="A4A49_54076"/>
</dbReference>
<dbReference type="PANTHER" id="PTHR47723">
    <property type="entry name" value="OS05G0353850 PROTEIN"/>
    <property type="match status" value="1"/>
</dbReference>
<comment type="caution">
    <text evidence="2">The sequence shown here is derived from an EMBL/GenBank/DDBJ whole genome shotgun (WGS) entry which is preliminary data.</text>
</comment>
<name>A0A1J6K0A0_NICAT</name>
<reference evidence="2" key="1">
    <citation type="submission" date="2016-11" db="EMBL/GenBank/DDBJ databases">
        <title>The genome of Nicotiana attenuata.</title>
        <authorList>
            <person name="Xu S."/>
            <person name="Brockmoeller T."/>
            <person name="Gaquerel E."/>
            <person name="Navarro A."/>
            <person name="Kuhl H."/>
            <person name="Gase K."/>
            <person name="Ling Z."/>
            <person name="Zhou W."/>
            <person name="Kreitzer C."/>
            <person name="Stanke M."/>
            <person name="Tang H."/>
            <person name="Lyons E."/>
            <person name="Pandey P."/>
            <person name="Pandey S.P."/>
            <person name="Timmermann B."/>
            <person name="Baldwin I.T."/>
        </authorList>
    </citation>
    <scope>NUCLEOTIDE SEQUENCE [LARGE SCALE GENOMIC DNA]</scope>
    <source>
        <strain evidence="2">UT</strain>
    </source>
</reference>
<dbReference type="Gene3D" id="3.30.420.10">
    <property type="entry name" value="Ribonuclease H-like superfamily/Ribonuclease H"/>
    <property type="match status" value="1"/>
</dbReference>